<dbReference type="GO" id="GO:0008610">
    <property type="term" value="P:lipid biosynthetic process"/>
    <property type="evidence" value="ECO:0007669"/>
    <property type="project" value="UniProtKB-ARBA"/>
</dbReference>
<organism evidence="14 15">
    <name type="scientific">Cylindrospermum stagnale PCC 7417</name>
    <dbReference type="NCBI Taxonomy" id="56107"/>
    <lineage>
        <taxon>Bacteria</taxon>
        <taxon>Bacillati</taxon>
        <taxon>Cyanobacteriota</taxon>
        <taxon>Cyanophyceae</taxon>
        <taxon>Nostocales</taxon>
        <taxon>Nostocaceae</taxon>
        <taxon>Cylindrospermum</taxon>
    </lineage>
</organism>
<dbReference type="Pfam" id="PF00668">
    <property type="entry name" value="Condensation"/>
    <property type="match status" value="1"/>
</dbReference>
<reference evidence="14 15" key="1">
    <citation type="submission" date="2012-06" db="EMBL/GenBank/DDBJ databases">
        <title>Finished chromosome of genome of Cylindrospermum stagnale PCC 7417.</title>
        <authorList>
            <consortium name="US DOE Joint Genome Institute"/>
            <person name="Gugger M."/>
            <person name="Coursin T."/>
            <person name="Rippka R."/>
            <person name="Tandeau De Marsac N."/>
            <person name="Huntemann M."/>
            <person name="Wei C.-L."/>
            <person name="Han J."/>
            <person name="Detter J.C."/>
            <person name="Han C."/>
            <person name="Tapia R."/>
            <person name="Chen A."/>
            <person name="Kyrpides N."/>
            <person name="Mavromatis K."/>
            <person name="Markowitz V."/>
            <person name="Szeto E."/>
            <person name="Ivanova N."/>
            <person name="Pagani I."/>
            <person name="Pati A."/>
            <person name="Goodwin L."/>
            <person name="Nordberg H.P."/>
            <person name="Cantor M.N."/>
            <person name="Hua S.X."/>
            <person name="Woyke T."/>
            <person name="Kerfeld C.A."/>
        </authorList>
    </citation>
    <scope>NUCLEOTIDE SEQUENCE [LARGE SCALE GENOMIC DNA]</scope>
    <source>
        <strain evidence="14 15">PCC 7417</strain>
    </source>
</reference>
<evidence type="ECO:0000256" key="4">
    <source>
        <dbReference type="ARBA" id="ARBA00006558"/>
    </source>
</evidence>
<dbReference type="Gene3D" id="3.30.559.30">
    <property type="entry name" value="Nonribosomal peptide synthetase, condensation domain"/>
    <property type="match status" value="1"/>
</dbReference>
<dbReference type="GO" id="GO:0016746">
    <property type="term" value="F:acyltransferase activity"/>
    <property type="evidence" value="ECO:0007669"/>
    <property type="project" value="UniProtKB-KW"/>
</dbReference>
<dbReference type="RefSeq" id="WP_015205656.1">
    <property type="nucleotide sequence ID" value="NC_019757.1"/>
</dbReference>
<evidence type="ECO:0000256" key="11">
    <source>
        <dbReference type="ARBA" id="ARBA00033407"/>
    </source>
</evidence>
<dbReference type="OrthoDB" id="863140at2"/>
<evidence type="ECO:0000256" key="1">
    <source>
        <dbReference type="ARBA" id="ARBA00000026"/>
    </source>
</evidence>
<dbReference type="Gene3D" id="3.30.559.10">
    <property type="entry name" value="Chloramphenicol acetyltransferase-like domain"/>
    <property type="match status" value="1"/>
</dbReference>
<feature type="domain" description="Condensation" evidence="12">
    <location>
        <begin position="16"/>
        <end position="141"/>
    </location>
</feature>
<dbReference type="KEGG" id="csg:Cylst_0009"/>
<dbReference type="Proteomes" id="UP000010475">
    <property type="component" value="Chromosome"/>
</dbReference>
<gene>
    <name evidence="14" type="ORF">Cylst_0009</name>
</gene>
<evidence type="ECO:0000256" key="9">
    <source>
        <dbReference type="ARBA" id="ARBA00030465"/>
    </source>
</evidence>
<dbReference type="Pfam" id="PF16911">
    <property type="entry name" value="PapA_C"/>
    <property type="match status" value="1"/>
</dbReference>
<evidence type="ECO:0000256" key="2">
    <source>
        <dbReference type="ARBA" id="ARBA00000625"/>
    </source>
</evidence>
<accession>K9WS64</accession>
<feature type="domain" description="Phthiocerol/phthiodiolone dimycocerosyl transferase C-terminal" evidence="13">
    <location>
        <begin position="217"/>
        <end position="383"/>
    </location>
</feature>
<dbReference type="InterPro" id="IPR031641">
    <property type="entry name" value="PapA_C"/>
</dbReference>
<dbReference type="EC" id="2.3.1.282" evidence="5"/>
<dbReference type="eggNOG" id="COG1020">
    <property type="taxonomic scope" value="Bacteria"/>
</dbReference>
<dbReference type="InterPro" id="IPR001242">
    <property type="entry name" value="Condensation_dom"/>
</dbReference>
<dbReference type="SUPFAM" id="SSF52777">
    <property type="entry name" value="CoA-dependent acyltransferases"/>
    <property type="match status" value="2"/>
</dbReference>
<comment type="similarity">
    <text evidence="4">Belongs to the acyltransferase PapA5 family.</text>
</comment>
<evidence type="ECO:0000256" key="6">
    <source>
        <dbReference type="ARBA" id="ARBA00013449"/>
    </source>
</evidence>
<dbReference type="HOGENOM" id="CLU_048554_0_0_3"/>
<name>K9WS64_9NOST</name>
<comment type="catalytic activity">
    <reaction evidence="3">
        <text>2 a mycocerosyl-[mycocerosic acid synthase] + a phthiodiolone = a dimycocerosyl phthiodiolone + 2 holo-[mycocerosic acid synthase].</text>
        <dbReference type="EC" id="2.3.1.282"/>
    </reaction>
</comment>
<evidence type="ECO:0000256" key="5">
    <source>
        <dbReference type="ARBA" id="ARBA00012866"/>
    </source>
</evidence>
<dbReference type="InterPro" id="IPR052058">
    <property type="entry name" value="Alcohol_O-acetyltransferase"/>
</dbReference>
<evidence type="ECO:0000256" key="10">
    <source>
        <dbReference type="ARBA" id="ARBA00032317"/>
    </source>
</evidence>
<evidence type="ECO:0000256" key="7">
    <source>
        <dbReference type="ARBA" id="ARBA00022679"/>
    </source>
</evidence>
<evidence type="ECO:0000259" key="13">
    <source>
        <dbReference type="Pfam" id="PF16911"/>
    </source>
</evidence>
<proteinExistence type="inferred from homology"/>
<evidence type="ECO:0000313" key="14">
    <source>
        <dbReference type="EMBL" id="AFZ22397.1"/>
    </source>
</evidence>
<comment type="catalytic activity">
    <reaction evidence="2">
        <text>2 a mycocerosyl-[mycocerosic acid synthase] + a phenolphthiocerol = a dimycocerosyl phenolphthiocerol + 2 holo-[mycocerosic acid synthase].</text>
        <dbReference type="EC" id="2.3.1.282"/>
    </reaction>
</comment>
<sequence>MNRLLGVSEHLRWLLDQRWSFNFTLNARVRGAITVQQLTDALTWVQRRHPLLAVRIATEDGQPPRFVSEGVANIPLRVVKRQGDEHWCQEAEAELSLPFSWNSGPLLRVVFLQGAVVSELIITCHHSIGDGLSALYLLRDILLEISTPGTTREILPELPSWEELIFLSQGNISHNAIAAVAPTQQKIGVSDADIVLNRVSDQEAISGNKRSSILHWCLSPEETAMLVSRCSEKQSSVQGAICAAFLLSMAEEMNSSEDAIHKCVSPCNVRNYLVPAIGEDFGLYISGLFTSHTLKPETSFWGLAQEVKHQINDLIVPEKIFQYIRPTKAFLSTQPDPQMVYQQMAQKGDLCVTNLGRLNIPQQFGSLSLEAIYGPIVQSSENIKIVSVATLGGKIFFTFTFSESVLSRSLAEKIKAGAMQRIAVG</sequence>
<keyword evidence="7" id="KW-0808">Transferase</keyword>
<keyword evidence="8" id="KW-0012">Acyltransferase</keyword>
<evidence type="ECO:0000259" key="12">
    <source>
        <dbReference type="Pfam" id="PF00668"/>
    </source>
</evidence>
<evidence type="ECO:0000256" key="3">
    <source>
        <dbReference type="ARBA" id="ARBA00001907"/>
    </source>
</evidence>
<dbReference type="STRING" id="56107.Cylst_0009"/>
<evidence type="ECO:0000256" key="8">
    <source>
        <dbReference type="ARBA" id="ARBA00023315"/>
    </source>
</evidence>
<keyword evidence="15" id="KW-1185">Reference proteome</keyword>
<dbReference type="InterPro" id="IPR023213">
    <property type="entry name" value="CAT-like_dom_sf"/>
</dbReference>
<dbReference type="PANTHER" id="PTHR28037:SF1">
    <property type="entry name" value="ALCOHOL O-ACETYLTRANSFERASE 1-RELATED"/>
    <property type="match status" value="1"/>
</dbReference>
<comment type="catalytic activity">
    <reaction evidence="1">
        <text>2 a mycocerosyl-[mycocerosic acid synthase] + a phthiocerol = a dimycocerosyl phthiocerol + 2 holo-[mycocerosic acid synthase].</text>
        <dbReference type="EC" id="2.3.1.282"/>
    </reaction>
</comment>
<dbReference type="EMBL" id="CP003642">
    <property type="protein sequence ID" value="AFZ22397.1"/>
    <property type="molecule type" value="Genomic_DNA"/>
</dbReference>
<evidence type="ECO:0000313" key="15">
    <source>
        <dbReference type="Proteomes" id="UP000010475"/>
    </source>
</evidence>
<dbReference type="PANTHER" id="PTHR28037">
    <property type="entry name" value="ALCOHOL O-ACETYLTRANSFERASE 1-RELATED"/>
    <property type="match status" value="1"/>
</dbReference>
<protein>
    <recommendedName>
        <fullName evidence="6">Phthiocerol/phthiodiolone dimycocerosyl transferase</fullName>
        <ecNumber evidence="5">2.3.1.282</ecNumber>
    </recommendedName>
    <alternativeName>
        <fullName evidence="11">Acyltransferase PapA5</fullName>
    </alternativeName>
    <alternativeName>
        <fullName evidence="9">Phthiocerol/phthiodiolone O-acyltransferase</fullName>
    </alternativeName>
    <alternativeName>
        <fullName evidence="10">Polyketide synthase-associated protein A5</fullName>
    </alternativeName>
</protein>
<dbReference type="AlphaFoldDB" id="K9WS64"/>